<keyword evidence="5 7" id="KW-0472">Membrane</keyword>
<keyword evidence="2" id="KW-1003">Cell membrane</keyword>
<dbReference type="InterPro" id="IPR035681">
    <property type="entry name" value="ComA-like_MBL"/>
</dbReference>
<feature type="transmembrane region" description="Helical" evidence="7">
    <location>
        <begin position="344"/>
        <end position="362"/>
    </location>
</feature>
<evidence type="ECO:0000259" key="8">
    <source>
        <dbReference type="SMART" id="SM00849"/>
    </source>
</evidence>
<feature type="region of interest" description="Disordered" evidence="6">
    <location>
        <begin position="773"/>
        <end position="851"/>
    </location>
</feature>
<proteinExistence type="predicted"/>
<feature type="transmembrane region" description="Helical" evidence="7">
    <location>
        <begin position="404"/>
        <end position="426"/>
    </location>
</feature>
<comment type="subcellular location">
    <subcellularLocation>
        <location evidence="1">Cell membrane</location>
        <topology evidence="1">Multi-pass membrane protein</topology>
    </subcellularLocation>
</comment>
<dbReference type="SMART" id="SM00849">
    <property type="entry name" value="Lactamase_B"/>
    <property type="match status" value="1"/>
</dbReference>
<evidence type="ECO:0000256" key="4">
    <source>
        <dbReference type="ARBA" id="ARBA00022989"/>
    </source>
</evidence>
<evidence type="ECO:0000256" key="2">
    <source>
        <dbReference type="ARBA" id="ARBA00022475"/>
    </source>
</evidence>
<keyword evidence="3 7" id="KW-0812">Transmembrane</keyword>
<dbReference type="NCBIfam" id="TIGR00360">
    <property type="entry name" value="ComEC_N-term"/>
    <property type="match status" value="1"/>
</dbReference>
<feature type="transmembrane region" description="Helical" evidence="7">
    <location>
        <begin position="276"/>
        <end position="292"/>
    </location>
</feature>
<dbReference type="InterPro" id="IPR052159">
    <property type="entry name" value="Competence_DNA_uptake"/>
</dbReference>
<dbReference type="InterPro" id="IPR001279">
    <property type="entry name" value="Metallo-B-lactamas"/>
</dbReference>
<accession>A0A317QNI9</accession>
<dbReference type="GO" id="GO:0005886">
    <property type="term" value="C:plasma membrane"/>
    <property type="evidence" value="ECO:0007669"/>
    <property type="project" value="UniProtKB-SubCell"/>
</dbReference>
<dbReference type="PANTHER" id="PTHR30619:SF1">
    <property type="entry name" value="RECOMBINATION PROTEIN 2"/>
    <property type="match status" value="1"/>
</dbReference>
<dbReference type="SUPFAM" id="SSF56281">
    <property type="entry name" value="Metallo-hydrolase/oxidoreductase"/>
    <property type="match status" value="1"/>
</dbReference>
<evidence type="ECO:0000256" key="7">
    <source>
        <dbReference type="SAM" id="Phobius"/>
    </source>
</evidence>
<protein>
    <submittedName>
        <fullName evidence="9">Competence protein ComEC</fullName>
    </submittedName>
</protein>
<sequence length="851" mass="85203">MRAGRDRRWSWLDLRLVPVAAAVWVVTLVSALLPPAALLVVAGAATLAAALLAPRRGSAGVLVLLAVLAAVATAATVAAVRGAARAASPLAEVAGGRTVDVVLEVDGDPRRVAGVGPPRVVLDVTVTALSDDADAVELSAGAVLFAPAQDWTGVLPGEVVRTRASVATVPATEGVVARLSARGPPEPVQGPSRLQRAAGAVRDGLAATARRVLDTPADGLLPGLVVGDTRGLDPVLEEDFRRAGLSHLTAVSGANVAIVLTGVLAPLRRRAVSRRVQAAVALVALAGFVVLVRPDASVVRAAAMGAVTLLALAAGRARAAVPALAASVAVLLLLDPRLARDAGFALSVAATAAIVLLAPGWSRRLQRRGWPRTPADAVAVAAAAGLATAPLVAGLSGLVSPVSLAANLLAAPAVAPATVLGLLAALAGPVLPVAGDALAWLAGWPVRWLVLAARIAAGLPDGATGWPAGTGGALLLTVLLLVAGLALWRYRRLRPLGLAALLGLVLLGWPLRQAADGWPPAGAFLVACDVGQGDALVLPTAPGEGVLVDAGPEVGPVDRCLDRLGIDRLPLVLLSHLDADHVGGLAGALGGREVGTVATGTLSPADERAGPLDAAAARAGAAREVLVPGDRREVGGVRLEVLAPPPEIATAAAEPNDLSLVVRVTARGVRVLLTGDLGAAAEARVLDRGVDLRADVLKVPHHGSADADPAFLAATGARVALVSVGADNTYGHPAPRLLSLLARAGMQVHRTDREGDLAVAGSAGTWGVAVRGSPGAAAAPPTPAAPGLPDGVLPVPVARRDRRRAVTPSGCGSGTPGTDLPAAGRRRRGGAAALPRRGRRARRGPRAPPAG</sequence>
<dbReference type="PANTHER" id="PTHR30619">
    <property type="entry name" value="DNA INTERNALIZATION/COMPETENCE PROTEIN COMEC/REC2"/>
    <property type="match status" value="1"/>
</dbReference>
<dbReference type="RefSeq" id="WP_110007146.1">
    <property type="nucleotide sequence ID" value="NZ_QGTX01000001.1"/>
</dbReference>
<dbReference type="AlphaFoldDB" id="A0A317QNI9"/>
<keyword evidence="10" id="KW-1185">Reference proteome</keyword>
<dbReference type="Gene3D" id="3.60.15.10">
    <property type="entry name" value="Ribonuclease Z/Hydroxyacylglutathione hydrolase-like"/>
    <property type="match status" value="1"/>
</dbReference>
<feature type="transmembrane region" description="Helical" evidence="7">
    <location>
        <begin position="60"/>
        <end position="80"/>
    </location>
</feature>
<dbReference type="OrthoDB" id="7177610at2"/>
<dbReference type="CDD" id="cd07731">
    <property type="entry name" value="ComA-like_MBL-fold"/>
    <property type="match status" value="1"/>
</dbReference>
<evidence type="ECO:0000256" key="6">
    <source>
        <dbReference type="SAM" id="MobiDB-lite"/>
    </source>
</evidence>
<organism evidence="9 10">
    <name type="scientific">Geodermatophilus normandii</name>
    <dbReference type="NCBI Taxonomy" id="1137989"/>
    <lineage>
        <taxon>Bacteria</taxon>
        <taxon>Bacillati</taxon>
        <taxon>Actinomycetota</taxon>
        <taxon>Actinomycetes</taxon>
        <taxon>Geodermatophilales</taxon>
        <taxon>Geodermatophilaceae</taxon>
        <taxon>Geodermatophilus</taxon>
    </lineage>
</organism>
<name>A0A317QNI9_9ACTN</name>
<evidence type="ECO:0000256" key="5">
    <source>
        <dbReference type="ARBA" id="ARBA00023136"/>
    </source>
</evidence>
<feature type="transmembrane region" description="Helical" evidence="7">
    <location>
        <begin position="495"/>
        <end position="511"/>
    </location>
</feature>
<dbReference type="EMBL" id="QGTX01000001">
    <property type="protein sequence ID" value="PWW25128.1"/>
    <property type="molecule type" value="Genomic_DNA"/>
</dbReference>
<feature type="transmembrane region" description="Helical" evidence="7">
    <location>
        <begin position="469"/>
        <end position="488"/>
    </location>
</feature>
<feature type="transmembrane region" description="Helical" evidence="7">
    <location>
        <begin position="321"/>
        <end position="338"/>
    </location>
</feature>
<feature type="domain" description="Metallo-beta-lactamase" evidence="8">
    <location>
        <begin position="532"/>
        <end position="726"/>
    </location>
</feature>
<feature type="compositionally biased region" description="Basic residues" evidence="6">
    <location>
        <begin position="836"/>
        <end position="845"/>
    </location>
</feature>
<dbReference type="InterPro" id="IPR036866">
    <property type="entry name" value="RibonucZ/Hydroxyglut_hydro"/>
</dbReference>
<dbReference type="Pfam" id="PF03772">
    <property type="entry name" value="Competence"/>
    <property type="match status" value="1"/>
</dbReference>
<dbReference type="Pfam" id="PF00753">
    <property type="entry name" value="Lactamase_B"/>
    <property type="match status" value="1"/>
</dbReference>
<evidence type="ECO:0000256" key="3">
    <source>
        <dbReference type="ARBA" id="ARBA00022692"/>
    </source>
</evidence>
<feature type="transmembrane region" description="Helical" evidence="7">
    <location>
        <begin position="374"/>
        <end position="398"/>
    </location>
</feature>
<gene>
    <name evidence="9" type="ORF">JD79_04324</name>
</gene>
<dbReference type="Proteomes" id="UP000246661">
    <property type="component" value="Unassembled WGS sequence"/>
</dbReference>
<evidence type="ECO:0000256" key="1">
    <source>
        <dbReference type="ARBA" id="ARBA00004651"/>
    </source>
</evidence>
<reference evidence="10" key="1">
    <citation type="submission" date="2018-05" db="EMBL/GenBank/DDBJ databases">
        <authorList>
            <person name="Klenk H.-P."/>
            <person name="Huntemann M."/>
            <person name="Clum A."/>
            <person name="Pillay M."/>
            <person name="Palaniappan K."/>
            <person name="Varghese N."/>
            <person name="Mikhailova N."/>
            <person name="Stamatis D."/>
            <person name="Reddy T."/>
            <person name="Daum C."/>
            <person name="Shapiro N."/>
            <person name="Ivanova N."/>
            <person name="Kyrpides N."/>
            <person name="Woyke T."/>
        </authorList>
    </citation>
    <scope>NUCLEOTIDE SEQUENCE [LARGE SCALE GENOMIC DNA]</scope>
    <source>
        <strain evidence="10">DSM 45417</strain>
    </source>
</reference>
<evidence type="ECO:0000313" key="10">
    <source>
        <dbReference type="Proteomes" id="UP000246661"/>
    </source>
</evidence>
<keyword evidence="4 7" id="KW-1133">Transmembrane helix</keyword>
<evidence type="ECO:0000313" key="9">
    <source>
        <dbReference type="EMBL" id="PWW25128.1"/>
    </source>
</evidence>
<feature type="compositionally biased region" description="Low complexity" evidence="6">
    <location>
        <begin position="806"/>
        <end position="823"/>
    </location>
</feature>
<comment type="caution">
    <text evidence="9">The sequence shown here is derived from an EMBL/GenBank/DDBJ whole genome shotgun (WGS) entry which is preliminary data.</text>
</comment>
<feature type="compositionally biased region" description="Low complexity" evidence="6">
    <location>
        <begin position="787"/>
        <end position="797"/>
    </location>
</feature>
<dbReference type="InterPro" id="IPR004477">
    <property type="entry name" value="ComEC_N"/>
</dbReference>